<evidence type="ECO:0000313" key="1">
    <source>
        <dbReference type="EMBL" id="KAF5353274.1"/>
    </source>
</evidence>
<organism evidence="1 2">
    <name type="scientific">Leucocoprinus leucothites</name>
    <dbReference type="NCBI Taxonomy" id="201217"/>
    <lineage>
        <taxon>Eukaryota</taxon>
        <taxon>Fungi</taxon>
        <taxon>Dikarya</taxon>
        <taxon>Basidiomycota</taxon>
        <taxon>Agaricomycotina</taxon>
        <taxon>Agaricomycetes</taxon>
        <taxon>Agaricomycetidae</taxon>
        <taxon>Agaricales</taxon>
        <taxon>Agaricineae</taxon>
        <taxon>Agaricaceae</taxon>
        <taxon>Leucocoprinus</taxon>
    </lineage>
</organism>
<dbReference type="AlphaFoldDB" id="A0A8H5D511"/>
<proteinExistence type="predicted"/>
<dbReference type="Proteomes" id="UP000559027">
    <property type="component" value="Unassembled WGS sequence"/>
</dbReference>
<gene>
    <name evidence="1" type="ORF">D9756_008139</name>
</gene>
<dbReference type="EMBL" id="JAACJO010000010">
    <property type="protein sequence ID" value="KAF5353274.1"/>
    <property type="molecule type" value="Genomic_DNA"/>
</dbReference>
<keyword evidence="2" id="KW-1185">Reference proteome</keyword>
<dbReference type="OrthoDB" id="3106892at2759"/>
<name>A0A8H5D511_9AGAR</name>
<reference evidence="1 2" key="1">
    <citation type="journal article" date="2020" name="ISME J.">
        <title>Uncovering the hidden diversity of litter-decomposition mechanisms in mushroom-forming fungi.</title>
        <authorList>
            <person name="Floudas D."/>
            <person name="Bentzer J."/>
            <person name="Ahren D."/>
            <person name="Johansson T."/>
            <person name="Persson P."/>
            <person name="Tunlid A."/>
        </authorList>
    </citation>
    <scope>NUCLEOTIDE SEQUENCE [LARGE SCALE GENOMIC DNA]</scope>
    <source>
        <strain evidence="1 2">CBS 146.42</strain>
    </source>
</reference>
<accession>A0A8H5D511</accession>
<sequence>MVRFIQDENSYGPQDQLRIVVDFAKDVSAKVEVGNPLAEMDFFYTLIIQRIPLKLRATLRKILLFRHTCASIQSVMELQGSDLDHMDINFYHASFLEFMRDPQRSKELCIHGDLLIGLRRELLAWLHESTVSLADSSHIVFPSDTILPEGRSHTSHYFYVLICFWELCKLLVHQLDPQTAMSLAELPFNKMLGLVDNGFRRPINALLIRNNLPANLRDKVIRKGKCLIPGCTNTEEVWILGHGENESVPRQSGNVFAKLNTERQESNIGDIDEDDSHSTIFLS</sequence>
<comment type="caution">
    <text evidence="1">The sequence shown here is derived from an EMBL/GenBank/DDBJ whole genome shotgun (WGS) entry which is preliminary data.</text>
</comment>
<protein>
    <submittedName>
        <fullName evidence="1">Uncharacterized protein</fullName>
    </submittedName>
</protein>
<evidence type="ECO:0000313" key="2">
    <source>
        <dbReference type="Proteomes" id="UP000559027"/>
    </source>
</evidence>